<protein>
    <submittedName>
        <fullName evidence="1">Uncharacterized protein</fullName>
    </submittedName>
</protein>
<gene>
    <name evidence="1" type="ORF">S06H3_50893</name>
</gene>
<organism evidence="1">
    <name type="scientific">marine sediment metagenome</name>
    <dbReference type="NCBI Taxonomy" id="412755"/>
    <lineage>
        <taxon>unclassified sequences</taxon>
        <taxon>metagenomes</taxon>
        <taxon>ecological metagenomes</taxon>
    </lineage>
</organism>
<evidence type="ECO:0000313" key="1">
    <source>
        <dbReference type="EMBL" id="GAI33018.1"/>
    </source>
</evidence>
<name>X1MNY5_9ZZZZ</name>
<comment type="caution">
    <text evidence="1">The sequence shown here is derived from an EMBL/GenBank/DDBJ whole genome shotgun (WGS) entry which is preliminary data.</text>
</comment>
<accession>X1MNY5</accession>
<sequence>MLNNLTDNKNYKISYLKCKINVRLSLHIELHTIAIIKCE</sequence>
<proteinExistence type="predicted"/>
<dbReference type="EMBL" id="BARV01032255">
    <property type="protein sequence ID" value="GAI33018.1"/>
    <property type="molecule type" value="Genomic_DNA"/>
</dbReference>
<reference evidence="1" key="1">
    <citation type="journal article" date="2014" name="Front. Microbiol.">
        <title>High frequency of phylogenetically diverse reductive dehalogenase-homologous genes in deep subseafloor sedimentary metagenomes.</title>
        <authorList>
            <person name="Kawai M."/>
            <person name="Futagami T."/>
            <person name="Toyoda A."/>
            <person name="Takaki Y."/>
            <person name="Nishi S."/>
            <person name="Hori S."/>
            <person name="Arai W."/>
            <person name="Tsubouchi T."/>
            <person name="Morono Y."/>
            <person name="Uchiyama I."/>
            <person name="Ito T."/>
            <person name="Fujiyama A."/>
            <person name="Inagaki F."/>
            <person name="Takami H."/>
        </authorList>
    </citation>
    <scope>NUCLEOTIDE SEQUENCE</scope>
    <source>
        <strain evidence="1">Expedition CK06-06</strain>
    </source>
</reference>
<dbReference type="AlphaFoldDB" id="X1MNY5"/>